<evidence type="ECO:0000313" key="3">
    <source>
        <dbReference type="Proteomes" id="UP000435837"/>
    </source>
</evidence>
<dbReference type="EMBL" id="BLIN01000005">
    <property type="protein sequence ID" value="GFE08194.1"/>
    <property type="molecule type" value="Genomic_DNA"/>
</dbReference>
<evidence type="ECO:0000313" key="2">
    <source>
        <dbReference type="EMBL" id="GFE08194.1"/>
    </source>
</evidence>
<feature type="compositionally biased region" description="Basic and acidic residues" evidence="1">
    <location>
        <begin position="31"/>
        <end position="43"/>
    </location>
</feature>
<accession>A0A640SBJ8</accession>
<gene>
    <name evidence="2" type="ORF">Scani_44620</name>
</gene>
<sequence length="105" mass="11377">MIGIPLCSVREFLRPSRGVDTTLPGATDVLETPHLRPTNEPHARAGPSHARPGTPHHGSGAALTRPQQFPLAPPMTPPTDNTALTQLTQRKAHLPTKTLRHISYD</sequence>
<comment type="caution">
    <text evidence="2">The sequence shown here is derived from an EMBL/GenBank/DDBJ whole genome shotgun (WGS) entry which is preliminary data.</text>
</comment>
<reference evidence="2 3" key="1">
    <citation type="submission" date="2019-12" db="EMBL/GenBank/DDBJ databases">
        <title>Whole genome shotgun sequence of Streptomyces caniferus NBRC 15389.</title>
        <authorList>
            <person name="Ichikawa N."/>
            <person name="Kimura A."/>
            <person name="Kitahashi Y."/>
            <person name="Komaki H."/>
            <person name="Tamura T."/>
        </authorList>
    </citation>
    <scope>NUCLEOTIDE SEQUENCE [LARGE SCALE GENOMIC DNA]</scope>
    <source>
        <strain evidence="2 3">NBRC 15389</strain>
    </source>
</reference>
<dbReference type="Proteomes" id="UP000435837">
    <property type="component" value="Unassembled WGS sequence"/>
</dbReference>
<dbReference type="AlphaFoldDB" id="A0A640SBJ8"/>
<organism evidence="2 3">
    <name type="scientific">Streptomyces caniferus</name>
    <dbReference type="NCBI Taxonomy" id="285557"/>
    <lineage>
        <taxon>Bacteria</taxon>
        <taxon>Bacillati</taxon>
        <taxon>Actinomycetota</taxon>
        <taxon>Actinomycetes</taxon>
        <taxon>Kitasatosporales</taxon>
        <taxon>Streptomycetaceae</taxon>
        <taxon>Streptomyces</taxon>
    </lineage>
</organism>
<proteinExistence type="predicted"/>
<evidence type="ECO:0000256" key="1">
    <source>
        <dbReference type="SAM" id="MobiDB-lite"/>
    </source>
</evidence>
<name>A0A640SBJ8_9ACTN</name>
<feature type="region of interest" description="Disordered" evidence="1">
    <location>
        <begin position="16"/>
        <end position="82"/>
    </location>
</feature>
<protein>
    <submittedName>
        <fullName evidence="2">Uncharacterized protein</fullName>
    </submittedName>
</protein>